<name>D1A9N2_THECD</name>
<dbReference type="OrthoDB" id="8156917at2"/>
<evidence type="ECO:0008006" key="3">
    <source>
        <dbReference type="Google" id="ProtNLM"/>
    </source>
</evidence>
<dbReference type="RefSeq" id="WP_012853502.1">
    <property type="nucleotide sequence ID" value="NC_013510.1"/>
</dbReference>
<evidence type="ECO:0000313" key="2">
    <source>
        <dbReference type="Proteomes" id="UP000001918"/>
    </source>
</evidence>
<dbReference type="Gene3D" id="3.40.109.10">
    <property type="entry name" value="NADH Oxidase"/>
    <property type="match status" value="1"/>
</dbReference>
<keyword evidence="2" id="KW-1185">Reference proteome</keyword>
<dbReference type="Proteomes" id="UP000001918">
    <property type="component" value="Chromosome"/>
</dbReference>
<reference evidence="1 2" key="1">
    <citation type="journal article" date="2011" name="Stand. Genomic Sci.">
        <title>Complete genome sequence of Thermomonospora curvata type strain (B9).</title>
        <authorList>
            <person name="Chertkov O."/>
            <person name="Sikorski J."/>
            <person name="Nolan M."/>
            <person name="Lapidus A."/>
            <person name="Lucas S."/>
            <person name="Del Rio T.G."/>
            <person name="Tice H."/>
            <person name="Cheng J.F."/>
            <person name="Goodwin L."/>
            <person name="Pitluck S."/>
            <person name="Liolios K."/>
            <person name="Ivanova N."/>
            <person name="Mavromatis K."/>
            <person name="Mikhailova N."/>
            <person name="Ovchinnikova G."/>
            <person name="Pati A."/>
            <person name="Chen A."/>
            <person name="Palaniappan K."/>
            <person name="Djao O.D."/>
            <person name="Land M."/>
            <person name="Hauser L."/>
            <person name="Chang Y.J."/>
            <person name="Jeffries C.D."/>
            <person name="Brettin T."/>
            <person name="Han C."/>
            <person name="Detter J.C."/>
            <person name="Rohde M."/>
            <person name="Goker M."/>
            <person name="Woyke T."/>
            <person name="Bristow J."/>
            <person name="Eisen J.A."/>
            <person name="Markowitz V."/>
            <person name="Hugenholtz P."/>
            <person name="Klenk H.P."/>
            <person name="Kyrpides N.C."/>
        </authorList>
    </citation>
    <scope>NUCLEOTIDE SEQUENCE [LARGE SCALE GENOMIC DNA]</scope>
    <source>
        <strain evidence="2">ATCC 19995 / DSM 43183 / JCM 3096 / KCTC 9072 / NBRC 15933 / NCIMB 10081 / Henssen B9</strain>
    </source>
</reference>
<sequence>MAVPLASRAGVHRLVSAAIAAPSLHNSQPWWFRSRGGELELHLDPDRAVPVIDPRGRAMHIACGAALFNLRLAVRTAGHRPIVRTFPGSGHTLLAIVGGEPWTEPSARQRELYAAITERRTNRNPYDRIHLPARVLNELEEAAQREGAVLRILEQPATSRLLDLIAAADNELAENPAYRQELARWTTGRARTEGIPSYAFGPRSAGRGLPMRDFGLGGFGDGGREVGGFEERPTLGALIVDGDGPAEWLRAGQALQRVLLTATRHGVATSFLTQPLDVQEMRDPGGGHWPGRSVQMIIRFGYGPPAPASPRRPIREVLVA</sequence>
<dbReference type="EMBL" id="CP001738">
    <property type="protein sequence ID" value="ACY98718.1"/>
    <property type="molecule type" value="Genomic_DNA"/>
</dbReference>
<accession>D1A9N2</accession>
<organism evidence="1 2">
    <name type="scientific">Thermomonospora curvata (strain ATCC 19995 / DSM 43183 / JCM 3096 / KCTC 9072 / NBRC 15933 / NCIMB 10081 / Henssen B9)</name>
    <dbReference type="NCBI Taxonomy" id="471852"/>
    <lineage>
        <taxon>Bacteria</taxon>
        <taxon>Bacillati</taxon>
        <taxon>Actinomycetota</taxon>
        <taxon>Actinomycetes</taxon>
        <taxon>Streptosporangiales</taxon>
        <taxon>Thermomonosporaceae</taxon>
        <taxon>Thermomonospora</taxon>
    </lineage>
</organism>
<dbReference type="PANTHER" id="PTHR23026">
    <property type="entry name" value="NADPH NITROREDUCTASE"/>
    <property type="match status" value="1"/>
</dbReference>
<evidence type="ECO:0000313" key="1">
    <source>
        <dbReference type="EMBL" id="ACY98718.1"/>
    </source>
</evidence>
<proteinExistence type="predicted"/>
<dbReference type="NCBIfam" id="NF047509">
    <property type="entry name" value="Rv3131_FMN_oxido"/>
    <property type="match status" value="1"/>
</dbReference>
<dbReference type="eggNOG" id="COG0778">
    <property type="taxonomic scope" value="Bacteria"/>
</dbReference>
<protein>
    <recommendedName>
        <fullName evidence="3">Nitroreductase</fullName>
    </recommendedName>
</protein>
<gene>
    <name evidence="1" type="ordered locus">Tcur_3177</name>
</gene>
<dbReference type="InterPro" id="IPR000415">
    <property type="entry name" value="Nitroreductase-like"/>
</dbReference>
<dbReference type="GO" id="GO:0016491">
    <property type="term" value="F:oxidoreductase activity"/>
    <property type="evidence" value="ECO:0007669"/>
    <property type="project" value="InterPro"/>
</dbReference>
<dbReference type="AlphaFoldDB" id="D1A9N2"/>
<dbReference type="SUPFAM" id="SSF55469">
    <property type="entry name" value="FMN-dependent nitroreductase-like"/>
    <property type="match status" value="2"/>
</dbReference>
<dbReference type="HOGENOM" id="CLU_051479_2_0_11"/>
<dbReference type="InterPro" id="IPR050627">
    <property type="entry name" value="Nitroreductase/BluB"/>
</dbReference>
<dbReference type="KEGG" id="tcu:Tcur_3177"/>
<dbReference type="STRING" id="471852.Tcur_3177"/>
<dbReference type="PANTHER" id="PTHR23026:SF123">
    <property type="entry name" value="NAD(P)H NITROREDUCTASE RV3131-RELATED"/>
    <property type="match status" value="1"/>
</dbReference>